<proteinExistence type="predicted"/>
<protein>
    <recommendedName>
        <fullName evidence="2">Ricin B lectin domain-containing protein</fullName>
    </recommendedName>
</protein>
<evidence type="ECO:0000313" key="3">
    <source>
        <dbReference type="EMBL" id="RDW65701.1"/>
    </source>
</evidence>
<keyword evidence="4" id="KW-1185">Reference proteome</keyword>
<dbReference type="RefSeq" id="XP_026599804.1">
    <property type="nucleotide sequence ID" value="XM_026751456.1"/>
</dbReference>
<feature type="region of interest" description="Disordered" evidence="1">
    <location>
        <begin position="124"/>
        <end position="149"/>
    </location>
</feature>
<dbReference type="SUPFAM" id="SSF50370">
    <property type="entry name" value="Ricin B-like lectins"/>
    <property type="match status" value="1"/>
</dbReference>
<dbReference type="AlphaFoldDB" id="A0A3D8QVI5"/>
<sequence>MSAMSTSWYRIKNLAKPDMAIDVKNDGNQERDGALKMAPDHDVTGQHWQLRPSPTNEGAYNLSTKWLGTKMLLDVYGSDKTRPHLSPAGDYTGQQWKVEKYGNGTWKLSNAYSGPLVLAAEESGSELRLKDPKSSPASQWILEPTVLGQ</sequence>
<dbReference type="InterPro" id="IPR000772">
    <property type="entry name" value="Ricin_B_lectin"/>
</dbReference>
<gene>
    <name evidence="3" type="ORF">DSM5745_09440</name>
</gene>
<feature type="domain" description="Ricin B lectin" evidence="2">
    <location>
        <begin position="45"/>
        <end position="123"/>
    </location>
</feature>
<reference evidence="3 4" key="1">
    <citation type="journal article" date="2018" name="IMA Fungus">
        <title>IMA Genome-F 9: Draft genome sequence of Annulohypoxylon stygium, Aspergillus mulundensis, Berkeleyomyces basicola (syn. Thielaviopsis basicola), Ceratocystis smalleyi, two Cercospora beticola strains, Coleophoma cylindrospora, Fusarium fracticaudum, Phialophora cf. hyalina, and Morchella septimelata.</title>
        <authorList>
            <person name="Wingfield B.D."/>
            <person name="Bills G.F."/>
            <person name="Dong Y."/>
            <person name="Huang W."/>
            <person name="Nel W.J."/>
            <person name="Swalarsk-Parry B.S."/>
            <person name="Vaghefi N."/>
            <person name="Wilken P.M."/>
            <person name="An Z."/>
            <person name="de Beer Z.W."/>
            <person name="De Vos L."/>
            <person name="Chen L."/>
            <person name="Duong T.A."/>
            <person name="Gao Y."/>
            <person name="Hammerbacher A."/>
            <person name="Kikkert J.R."/>
            <person name="Li Y."/>
            <person name="Li H."/>
            <person name="Li K."/>
            <person name="Li Q."/>
            <person name="Liu X."/>
            <person name="Ma X."/>
            <person name="Naidoo K."/>
            <person name="Pethybridge S.J."/>
            <person name="Sun J."/>
            <person name="Steenkamp E.T."/>
            <person name="van der Nest M.A."/>
            <person name="van Wyk S."/>
            <person name="Wingfield M.J."/>
            <person name="Xiong C."/>
            <person name="Yue Q."/>
            <person name="Zhang X."/>
        </authorList>
    </citation>
    <scope>NUCLEOTIDE SEQUENCE [LARGE SCALE GENOMIC DNA]</scope>
    <source>
        <strain evidence="3 4">DSM 5745</strain>
    </source>
</reference>
<dbReference type="Pfam" id="PF14200">
    <property type="entry name" value="RicinB_lectin_2"/>
    <property type="match status" value="1"/>
</dbReference>
<dbReference type="OrthoDB" id="9986966at2759"/>
<evidence type="ECO:0000256" key="1">
    <source>
        <dbReference type="SAM" id="MobiDB-lite"/>
    </source>
</evidence>
<comment type="caution">
    <text evidence="3">The sequence shown here is derived from an EMBL/GenBank/DDBJ whole genome shotgun (WGS) entry which is preliminary data.</text>
</comment>
<dbReference type="InterPro" id="IPR035992">
    <property type="entry name" value="Ricin_B-like_lectins"/>
</dbReference>
<evidence type="ECO:0000259" key="2">
    <source>
        <dbReference type="Pfam" id="PF14200"/>
    </source>
</evidence>
<accession>A0A3D8QVI5</accession>
<dbReference type="CDD" id="cd00161">
    <property type="entry name" value="beta-trefoil_Ricin-like"/>
    <property type="match status" value="1"/>
</dbReference>
<dbReference type="EMBL" id="PVWQ01000013">
    <property type="protein sequence ID" value="RDW65701.1"/>
    <property type="molecule type" value="Genomic_DNA"/>
</dbReference>
<dbReference type="Proteomes" id="UP000256690">
    <property type="component" value="Unassembled WGS sequence"/>
</dbReference>
<dbReference type="Gene3D" id="2.80.10.50">
    <property type="match status" value="1"/>
</dbReference>
<dbReference type="STRING" id="1810919.A0A3D8QVI5"/>
<dbReference type="GeneID" id="38119810"/>
<name>A0A3D8QVI5_9EURO</name>
<evidence type="ECO:0000313" key="4">
    <source>
        <dbReference type="Proteomes" id="UP000256690"/>
    </source>
</evidence>
<organism evidence="3 4">
    <name type="scientific">Aspergillus mulundensis</name>
    <dbReference type="NCBI Taxonomy" id="1810919"/>
    <lineage>
        <taxon>Eukaryota</taxon>
        <taxon>Fungi</taxon>
        <taxon>Dikarya</taxon>
        <taxon>Ascomycota</taxon>
        <taxon>Pezizomycotina</taxon>
        <taxon>Eurotiomycetes</taxon>
        <taxon>Eurotiomycetidae</taxon>
        <taxon>Eurotiales</taxon>
        <taxon>Aspergillaceae</taxon>
        <taxon>Aspergillus</taxon>
        <taxon>Aspergillus subgen. Nidulantes</taxon>
    </lineage>
</organism>